<dbReference type="eggNOG" id="COG3039">
    <property type="taxonomic scope" value="Bacteria"/>
</dbReference>
<gene>
    <name evidence="1" type="ORF">BOO71_0015112</name>
</gene>
<comment type="caution">
    <text evidence="1">The sequence shown here is derived from an EMBL/GenBank/DDBJ whole genome shotgun (WGS) entry which is preliminary data.</text>
</comment>
<keyword evidence="2" id="KW-1185">Reference proteome</keyword>
<dbReference type="AlphaFoldDB" id="A0A1U7NR05"/>
<organism evidence="1 2">
    <name type="scientific">Deinococcus marmoris</name>
    <dbReference type="NCBI Taxonomy" id="249408"/>
    <lineage>
        <taxon>Bacteria</taxon>
        <taxon>Thermotogati</taxon>
        <taxon>Deinococcota</taxon>
        <taxon>Deinococci</taxon>
        <taxon>Deinococcales</taxon>
        <taxon>Deinococcaceae</taxon>
        <taxon>Deinococcus</taxon>
    </lineage>
</organism>
<sequence>MLEDGEVTQHLTRPANLHGTTMSYKLNRRWPDFDGPKIVGDKGHCCVGYIYPPKSNSRYDTGWRPDRHPKLRKRIETVFSQLVAEGIRSVETKTLTSLRLRVVLAVMAHNLTKP</sequence>
<dbReference type="EMBL" id="MSTI01000184">
    <property type="protein sequence ID" value="OLV15352.1"/>
    <property type="molecule type" value="Genomic_DNA"/>
</dbReference>
<name>A0A1U7NR05_9DEIO</name>
<evidence type="ECO:0008006" key="3">
    <source>
        <dbReference type="Google" id="ProtNLM"/>
    </source>
</evidence>
<dbReference type="Proteomes" id="UP000186607">
    <property type="component" value="Unassembled WGS sequence"/>
</dbReference>
<accession>A0A1U7NR05</accession>
<proteinExistence type="predicted"/>
<protein>
    <recommendedName>
        <fullName evidence="3">Transposase DDE domain-containing protein</fullName>
    </recommendedName>
</protein>
<evidence type="ECO:0000313" key="1">
    <source>
        <dbReference type="EMBL" id="OLV15352.1"/>
    </source>
</evidence>
<evidence type="ECO:0000313" key="2">
    <source>
        <dbReference type="Proteomes" id="UP000186607"/>
    </source>
</evidence>
<reference evidence="1 2" key="1">
    <citation type="submission" date="2017-01" db="EMBL/GenBank/DDBJ databases">
        <title>Genome Analysis of Deinococcus marmoris KOPRI26562.</title>
        <authorList>
            <person name="Kim J.H."/>
            <person name="Oh H.-M."/>
        </authorList>
    </citation>
    <scope>NUCLEOTIDE SEQUENCE [LARGE SCALE GENOMIC DNA]</scope>
    <source>
        <strain evidence="1 2">KOPRI26562</strain>
    </source>
</reference>